<dbReference type="Proteomes" id="UP001522905">
    <property type="component" value="Unassembled WGS sequence"/>
</dbReference>
<sequence>MNLFKWISNSIIKNRNNLVKHAHKNYKHRHKTINKKRNHIAASRQSNTLADYDNKKIATVNVYFVDFENHLFLDTPKKLQGHVGQHINLSIPNFKNYIMEYIHGFNSIFTNDNQNITICYRLRNAAPIAIYYVDFDTYNILKCPDYLFGTWGSKYHVNAHKIDGYKLHTYTGWPSGLFNDVSDNVIFYYRNANWQNVKLVNYFVTLNLYTNVYNNPSGNVLRTKLPANSTWKVFLEIKTFNETWLNLGGNQWIQNKNLIKYKKYPQNKITNKKS</sequence>
<accession>A0ABT0I0D7</accession>
<proteinExistence type="predicted"/>
<evidence type="ECO:0000313" key="4">
    <source>
        <dbReference type="Proteomes" id="UP001522905"/>
    </source>
</evidence>
<evidence type="ECO:0000256" key="1">
    <source>
        <dbReference type="ARBA" id="ARBA00022737"/>
    </source>
</evidence>
<dbReference type="RefSeq" id="WP_220728688.1">
    <property type="nucleotide sequence ID" value="NZ_BPLM01000020.1"/>
</dbReference>
<comment type="caution">
    <text evidence="3">The sequence shown here is derived from an EMBL/GenBank/DDBJ whole genome shotgun (WGS) entry which is preliminary data.</text>
</comment>
<gene>
    <name evidence="3" type="ORF">LNP07_02000</name>
</gene>
<feature type="domain" description="MucBP" evidence="2">
    <location>
        <begin position="59"/>
        <end position="121"/>
    </location>
</feature>
<protein>
    <submittedName>
        <fullName evidence="3">MucBP domain-containing protein</fullName>
    </submittedName>
</protein>
<dbReference type="Gene3D" id="3.10.20.320">
    <property type="entry name" value="Putative peptidoglycan bound protein (lpxtg motif)"/>
    <property type="match status" value="1"/>
</dbReference>
<organism evidence="3 4">
    <name type="scientific">Apilactobacillus xinyiensis</name>
    <dbReference type="NCBI Taxonomy" id="2841032"/>
    <lineage>
        <taxon>Bacteria</taxon>
        <taxon>Bacillati</taxon>
        <taxon>Bacillota</taxon>
        <taxon>Bacilli</taxon>
        <taxon>Lactobacillales</taxon>
        <taxon>Lactobacillaceae</taxon>
        <taxon>Apilactobacillus</taxon>
    </lineage>
</organism>
<dbReference type="EMBL" id="JAJIAO010000002">
    <property type="protein sequence ID" value="MCK8624287.1"/>
    <property type="molecule type" value="Genomic_DNA"/>
</dbReference>
<name>A0ABT0I0D7_9LACO</name>
<keyword evidence="1" id="KW-0677">Repeat</keyword>
<evidence type="ECO:0000313" key="3">
    <source>
        <dbReference type="EMBL" id="MCK8624287.1"/>
    </source>
</evidence>
<reference evidence="3 4" key="1">
    <citation type="submission" date="2021-11" db="EMBL/GenBank/DDBJ databases">
        <title>Comparative genomics of bee honey and flower isolates.</title>
        <authorList>
            <person name="Bechtner J.D."/>
            <person name="Gallus M.K."/>
            <person name="Ehrmann M."/>
        </authorList>
    </citation>
    <scope>NUCLEOTIDE SEQUENCE [LARGE SCALE GENOMIC DNA]</scope>
    <source>
        <strain evidence="3 4">M161</strain>
    </source>
</reference>
<dbReference type="Pfam" id="PF06458">
    <property type="entry name" value="MucBP"/>
    <property type="match status" value="2"/>
</dbReference>
<evidence type="ECO:0000259" key="2">
    <source>
        <dbReference type="Pfam" id="PF06458"/>
    </source>
</evidence>
<keyword evidence="4" id="KW-1185">Reference proteome</keyword>
<feature type="domain" description="MucBP" evidence="2">
    <location>
        <begin position="127"/>
        <end position="190"/>
    </location>
</feature>
<dbReference type="InterPro" id="IPR009459">
    <property type="entry name" value="MucBP_dom"/>
</dbReference>